<accession>A0A1I5NYZ9</accession>
<dbReference type="RefSeq" id="WP_017012540.1">
    <property type="nucleotide sequence ID" value="NZ_FOWR01000011.1"/>
</dbReference>
<sequence>MKRKWVLIISGALLATPALASEDYSHCFDDNTTDVCQAFIAGTESGYSESIDTEKAVFVESSADKDSWFSRALEQRAGGRNRAPTSLEKG</sequence>
<proteinExistence type="predicted"/>
<dbReference type="STRING" id="1121869.SAMN03084138_01753"/>
<protein>
    <submittedName>
        <fullName evidence="2">Uncharacterized protein</fullName>
    </submittedName>
</protein>
<evidence type="ECO:0000256" key="1">
    <source>
        <dbReference type="SAM" id="SignalP"/>
    </source>
</evidence>
<evidence type="ECO:0000313" key="3">
    <source>
        <dbReference type="Proteomes" id="UP000182692"/>
    </source>
</evidence>
<dbReference type="Proteomes" id="UP000182692">
    <property type="component" value="Unassembled WGS sequence"/>
</dbReference>
<evidence type="ECO:0000313" key="2">
    <source>
        <dbReference type="EMBL" id="SFP26993.1"/>
    </source>
</evidence>
<feature type="signal peptide" evidence="1">
    <location>
        <begin position="1"/>
        <end position="20"/>
    </location>
</feature>
<feature type="chain" id="PRO_5010325889" evidence="1">
    <location>
        <begin position="21"/>
        <end position="90"/>
    </location>
</feature>
<dbReference type="AlphaFoldDB" id="A0A1I5NYZ9"/>
<name>A0A1I5NYZ9_9GAMM</name>
<dbReference type="EMBL" id="FOWR01000011">
    <property type="protein sequence ID" value="SFP26993.1"/>
    <property type="molecule type" value="Genomic_DNA"/>
</dbReference>
<dbReference type="OrthoDB" id="5828077at2"/>
<reference evidence="2 3" key="1">
    <citation type="submission" date="2016-10" db="EMBL/GenBank/DDBJ databases">
        <authorList>
            <person name="de Groot N.N."/>
        </authorList>
    </citation>
    <scope>NUCLEOTIDE SEQUENCE [LARGE SCALE GENOMIC DNA]</scope>
    <source>
        <strain evidence="2 3">DSM 15893</strain>
    </source>
</reference>
<keyword evidence="1" id="KW-0732">Signal</keyword>
<organism evidence="2 3">
    <name type="scientific">Enterovibrio norvegicus DSM 15893</name>
    <dbReference type="NCBI Taxonomy" id="1121869"/>
    <lineage>
        <taxon>Bacteria</taxon>
        <taxon>Pseudomonadati</taxon>
        <taxon>Pseudomonadota</taxon>
        <taxon>Gammaproteobacteria</taxon>
        <taxon>Vibrionales</taxon>
        <taxon>Vibrionaceae</taxon>
        <taxon>Enterovibrio</taxon>
    </lineage>
</organism>
<dbReference type="GeneID" id="35871594"/>
<gene>
    <name evidence="2" type="ORF">SAMN03084138_01753</name>
</gene>